<protein>
    <submittedName>
        <fullName evidence="2">Uncharacterized protein</fullName>
    </submittedName>
</protein>
<feature type="transmembrane region" description="Helical" evidence="1">
    <location>
        <begin position="6"/>
        <end position="24"/>
    </location>
</feature>
<accession>A0ABX1HN80</accession>
<keyword evidence="1" id="KW-1133">Transmembrane helix</keyword>
<dbReference type="RefSeq" id="WP_168675266.1">
    <property type="nucleotide sequence ID" value="NZ_JAAVTK010000021.1"/>
</dbReference>
<keyword evidence="1" id="KW-0472">Membrane</keyword>
<dbReference type="Proteomes" id="UP000717634">
    <property type="component" value="Unassembled WGS sequence"/>
</dbReference>
<evidence type="ECO:0000256" key="1">
    <source>
        <dbReference type="SAM" id="Phobius"/>
    </source>
</evidence>
<organism evidence="2 3">
    <name type="scientific">Hymenobacter artigasi</name>
    <dbReference type="NCBI Taxonomy" id="2719616"/>
    <lineage>
        <taxon>Bacteria</taxon>
        <taxon>Pseudomonadati</taxon>
        <taxon>Bacteroidota</taxon>
        <taxon>Cytophagia</taxon>
        <taxon>Cytophagales</taxon>
        <taxon>Hymenobacteraceae</taxon>
        <taxon>Hymenobacter</taxon>
    </lineage>
</organism>
<dbReference type="EMBL" id="JAAVTK010000021">
    <property type="protein sequence ID" value="NKI91713.1"/>
    <property type="molecule type" value="Genomic_DNA"/>
</dbReference>
<feature type="transmembrane region" description="Helical" evidence="1">
    <location>
        <begin position="36"/>
        <end position="53"/>
    </location>
</feature>
<sequence length="115" mass="12026">MYEPAVVIVVLVFAAPALTGAWFFQSSFTGRWLKSSVVVLVQAAATLAAAVAINCLKAVSCLRDLIVFTVGVPSVNSSCGVCAQPTSGRKAIAKSHTGKVILIKNAKNERSNCES</sequence>
<reference evidence="2 3" key="1">
    <citation type="submission" date="2020-03" db="EMBL/GenBank/DDBJ databases">
        <title>Genomic Encyclopedia of Type Strains, Phase IV (KMG-V): Genome sequencing to study the core and pangenomes of soil and plant-associated prokaryotes.</title>
        <authorList>
            <person name="Whitman W."/>
        </authorList>
    </citation>
    <scope>NUCLEOTIDE SEQUENCE [LARGE SCALE GENOMIC DNA]</scope>
    <source>
        <strain evidence="2 3">1B</strain>
    </source>
</reference>
<keyword evidence="1" id="KW-0812">Transmembrane</keyword>
<comment type="caution">
    <text evidence="2">The sequence shown here is derived from an EMBL/GenBank/DDBJ whole genome shotgun (WGS) entry which is preliminary data.</text>
</comment>
<evidence type="ECO:0000313" key="3">
    <source>
        <dbReference type="Proteomes" id="UP000717634"/>
    </source>
</evidence>
<gene>
    <name evidence="2" type="ORF">HBN54_004333</name>
</gene>
<name>A0ABX1HN80_9BACT</name>
<proteinExistence type="predicted"/>
<keyword evidence="3" id="KW-1185">Reference proteome</keyword>
<evidence type="ECO:0000313" key="2">
    <source>
        <dbReference type="EMBL" id="NKI91713.1"/>
    </source>
</evidence>